<comment type="caution">
    <text evidence="2">The sequence shown here is derived from an EMBL/GenBank/DDBJ whole genome shotgun (WGS) entry which is preliminary data.</text>
</comment>
<sequence length="116" mass="12343">MKLKQSFLVGAASVLAFSGLPVFMAGAQADPSCVVSATGSTSGKSYTVKFTSNPCGRKVRAYLGCINPDTFYRTNKYGATISGTGSSKATCHPDDMIEKRGHQVNVPDQGWTTYIH</sequence>
<accession>A0A6B3C7A8</accession>
<evidence type="ECO:0000256" key="1">
    <source>
        <dbReference type="SAM" id="SignalP"/>
    </source>
</evidence>
<proteinExistence type="predicted"/>
<name>A0A6B3C7A8_9ACTN</name>
<feature type="signal peptide" evidence="1">
    <location>
        <begin position="1"/>
        <end position="27"/>
    </location>
</feature>
<dbReference type="RefSeq" id="WP_164323661.1">
    <property type="nucleotide sequence ID" value="NZ_JAAGLU010000061.1"/>
</dbReference>
<protein>
    <submittedName>
        <fullName evidence="2">Uncharacterized protein</fullName>
    </submittedName>
</protein>
<keyword evidence="1" id="KW-0732">Signal</keyword>
<feature type="chain" id="PRO_5038809651" evidence="1">
    <location>
        <begin position="28"/>
        <end position="116"/>
    </location>
</feature>
<organism evidence="2">
    <name type="scientific">Streptomyces sp. SID12501</name>
    <dbReference type="NCBI Taxonomy" id="2706042"/>
    <lineage>
        <taxon>Bacteria</taxon>
        <taxon>Bacillati</taxon>
        <taxon>Actinomycetota</taxon>
        <taxon>Actinomycetes</taxon>
        <taxon>Kitasatosporales</taxon>
        <taxon>Streptomycetaceae</taxon>
        <taxon>Streptomyces</taxon>
    </lineage>
</organism>
<evidence type="ECO:0000313" key="2">
    <source>
        <dbReference type="EMBL" id="NEC92212.1"/>
    </source>
</evidence>
<gene>
    <name evidence="2" type="ORF">G3I71_42055</name>
</gene>
<dbReference type="EMBL" id="JAAGLU010000061">
    <property type="protein sequence ID" value="NEC92212.1"/>
    <property type="molecule type" value="Genomic_DNA"/>
</dbReference>
<reference evidence="2" key="1">
    <citation type="submission" date="2020-01" db="EMBL/GenBank/DDBJ databases">
        <title>Insect and environment-associated Actinomycetes.</title>
        <authorList>
            <person name="Currrie C."/>
            <person name="Chevrette M."/>
            <person name="Carlson C."/>
            <person name="Stubbendieck R."/>
            <person name="Wendt-Pienkowski E."/>
        </authorList>
    </citation>
    <scope>NUCLEOTIDE SEQUENCE</scope>
    <source>
        <strain evidence="2">SID12501</strain>
    </source>
</reference>
<dbReference type="AlphaFoldDB" id="A0A6B3C7A8"/>